<feature type="signal peptide" evidence="1">
    <location>
        <begin position="1"/>
        <end position="28"/>
    </location>
</feature>
<evidence type="ECO:0000256" key="1">
    <source>
        <dbReference type="SAM" id="SignalP"/>
    </source>
</evidence>
<dbReference type="STRING" id="7370.A0A1I8NJ74"/>
<reference evidence="2" key="1">
    <citation type="submission" date="2020-05" db="UniProtKB">
        <authorList>
            <consortium name="EnsemblMetazoa"/>
        </authorList>
    </citation>
    <scope>IDENTIFICATION</scope>
    <source>
        <strain evidence="2">Aabys</strain>
    </source>
</reference>
<protein>
    <submittedName>
        <fullName evidence="2">Uncharacterized protein</fullName>
    </submittedName>
</protein>
<sequence length="192" mass="20160">MATANGALRTTITLALLMLTTHSPSIECRPEPKSGFLGSVLGGAVGSMIGKSISDHTSHHKKHQNVPQTTIETRETYSNGCYKQVIKEPNISSPGTFIETEQIICPPNVAPPVVNVMTQPASVPVVGVMPAQTPVTTVYQTNAVASSPAIVSTQPQITVLSKKIGSYGNGGNSVTKTGLFAVIALAFLIQFM</sequence>
<dbReference type="OrthoDB" id="8069936at2759"/>
<gene>
    <name evidence="2" type="primary">105262415</name>
</gene>
<keyword evidence="1" id="KW-0732">Signal</keyword>
<evidence type="ECO:0000313" key="2">
    <source>
        <dbReference type="EnsemblMetazoa" id="MDOA016022-PA"/>
    </source>
</evidence>
<dbReference type="EnsemblMetazoa" id="MDOA016022-RA">
    <property type="protein sequence ID" value="MDOA016022-PA"/>
    <property type="gene ID" value="MDOA016022"/>
</dbReference>
<accession>A0A1I8NJ74</accession>
<organism evidence="2">
    <name type="scientific">Musca domestica</name>
    <name type="common">House fly</name>
    <dbReference type="NCBI Taxonomy" id="7370"/>
    <lineage>
        <taxon>Eukaryota</taxon>
        <taxon>Metazoa</taxon>
        <taxon>Ecdysozoa</taxon>
        <taxon>Arthropoda</taxon>
        <taxon>Hexapoda</taxon>
        <taxon>Insecta</taxon>
        <taxon>Pterygota</taxon>
        <taxon>Neoptera</taxon>
        <taxon>Endopterygota</taxon>
        <taxon>Diptera</taxon>
        <taxon>Brachycera</taxon>
        <taxon>Muscomorpha</taxon>
        <taxon>Muscoidea</taxon>
        <taxon>Muscidae</taxon>
        <taxon>Musca</taxon>
    </lineage>
</organism>
<dbReference type="VEuPathDB" id="VectorBase:MDOA016022"/>
<dbReference type="VEuPathDB" id="VectorBase:MDOMA2_019174"/>
<dbReference type="KEGG" id="mde:105262415"/>
<dbReference type="RefSeq" id="XP_011295697.2">
    <property type="nucleotide sequence ID" value="XM_011297395.3"/>
</dbReference>
<name>A0A1I8NJ74_MUSDO</name>
<dbReference type="AlphaFoldDB" id="A0A1I8NJ74"/>
<feature type="chain" id="PRO_5044561773" evidence="1">
    <location>
        <begin position="29"/>
        <end position="192"/>
    </location>
</feature>
<proteinExistence type="predicted"/>